<dbReference type="Proteomes" id="UP000030161">
    <property type="component" value="Unassembled WGS sequence"/>
</dbReference>
<dbReference type="SUPFAM" id="SSF56112">
    <property type="entry name" value="Protein kinase-like (PK-like)"/>
    <property type="match status" value="1"/>
</dbReference>
<feature type="compositionally biased region" description="Low complexity" evidence="8">
    <location>
        <begin position="240"/>
        <end position="254"/>
    </location>
</feature>
<sequence>MVQLALFTNNNHNNNSNNNTTNTLNDDTQYDSTTMNTEDTPIIPDKTDKLNGSDSRSSSRNRTRSISFTRFLFNSNNNNNNNKDHTEQSRCPSNETSDNSVGSPEQQNSGFNKLKKMFKTNSSLTQEDGKNSGRTRSASTPLTPPKVKKETSVPVITTTKAPNKEETTTTKIHSPPESPVVQSNPYFQYQGVPAHTNTSQNPQIETAPGRSDMSVALRHNDSVFSLNENGVLKPPKIHYSELSSSSEDNSEPSSPALPKTPMRDLVEKDELHLKPIEDERDLAIPASPFQRALRRVASAPLVHRLLNEKSPEDANNNNNNNNTGNNLGGPFSTSTQTSPKKDEPFDINKHIGEVKITGRPRTYTQDRTYSNAATRIVDVQVGPNSFEKVRLLGKGDVGKVFLVREKSSNKLYAMKILNKKEMIERNKIKRALAEQEILATSNHPFIVTLYHSFQSKDHLYLCMEYCMGGEFFRALQTRDTKTICEADAKFYAAEVTAALEYLHLMGFIYRDLKPENILLHQSGHIMLSDFDLSKQSERAKNPEISFHKSGMHLSSAGSSNHHNGPAIDTKACIDGFRTNSFVGTEEYIAPEVIRGKGHTSAVDWWTLGIFLYEMLFGTTPFKGQDRKKTFANVLKKDVKFSDTQQSISSNCRNLIKKLLIKDEEKRLGSKTGASEIKNHAFFKDTQWALLRHQKPPMIPVLTKSTSTSNSNKKYEKPMEDTEEIDDVTSISKSINEQIDDPFSQFNSVTLRYGGEFEDLNQSPMYNPDSSAYTSVAYTMTSNNENSFRQKSFLKR</sequence>
<feature type="compositionally biased region" description="Polar residues" evidence="8">
    <location>
        <begin position="124"/>
        <end position="141"/>
    </location>
</feature>
<evidence type="ECO:0000313" key="10">
    <source>
        <dbReference type="EMBL" id="KGR13857.1"/>
    </source>
</evidence>
<evidence type="ECO:0000256" key="7">
    <source>
        <dbReference type="ARBA" id="ARBA00022840"/>
    </source>
</evidence>
<evidence type="ECO:0000256" key="2">
    <source>
        <dbReference type="ARBA" id="ARBA00012513"/>
    </source>
</evidence>
<dbReference type="FunFam" id="3.30.200.20:FF:000078">
    <property type="entry name" value="Serine/threonine-protein kinase nrc-2"/>
    <property type="match status" value="1"/>
</dbReference>
<evidence type="ECO:0000256" key="5">
    <source>
        <dbReference type="ARBA" id="ARBA00022741"/>
    </source>
</evidence>
<keyword evidence="4" id="KW-0808">Transferase</keyword>
<dbReference type="Gene3D" id="1.10.510.10">
    <property type="entry name" value="Transferase(Phosphotransferase) domain 1"/>
    <property type="match status" value="1"/>
</dbReference>
<dbReference type="Gene3D" id="3.30.200.20">
    <property type="entry name" value="Phosphorylase Kinase, domain 1"/>
    <property type="match status" value="1"/>
</dbReference>
<evidence type="ECO:0000256" key="4">
    <source>
        <dbReference type="ARBA" id="ARBA00022679"/>
    </source>
</evidence>
<dbReference type="PANTHER" id="PTHR45637">
    <property type="entry name" value="FLIPPASE KINASE 1-RELATED"/>
    <property type="match status" value="1"/>
</dbReference>
<dbReference type="AlphaFoldDB" id="A0AB34PXQ8"/>
<keyword evidence="6 10" id="KW-0418">Kinase</keyword>
<feature type="region of interest" description="Disordered" evidence="8">
    <location>
        <begin position="1"/>
        <end position="111"/>
    </location>
</feature>
<dbReference type="EC" id="2.7.11.1" evidence="2"/>
<protein>
    <recommendedName>
        <fullName evidence="2">non-specific serine/threonine protein kinase</fullName>
        <ecNumber evidence="2">2.7.11.1</ecNumber>
    </recommendedName>
</protein>
<dbReference type="PROSITE" id="PS50011">
    <property type="entry name" value="PROTEIN_KINASE_DOM"/>
    <property type="match status" value="1"/>
</dbReference>
<evidence type="ECO:0000313" key="11">
    <source>
        <dbReference type="Proteomes" id="UP000030161"/>
    </source>
</evidence>
<comment type="similarity">
    <text evidence="1">Belongs to the protein kinase superfamily. AGC Ser/Thr protein kinase family.</text>
</comment>
<feature type="region of interest" description="Disordered" evidence="8">
    <location>
        <begin position="307"/>
        <end position="345"/>
    </location>
</feature>
<feature type="region of interest" description="Disordered" evidence="8">
    <location>
        <begin position="699"/>
        <end position="723"/>
    </location>
</feature>
<dbReference type="SMART" id="SM00220">
    <property type="entry name" value="S_TKc"/>
    <property type="match status" value="1"/>
</dbReference>
<name>A0AB34PXQ8_CANAX</name>
<keyword evidence="3" id="KW-0723">Serine/threonine-protein kinase</keyword>
<reference evidence="10 11" key="1">
    <citation type="submission" date="2013-12" db="EMBL/GenBank/DDBJ databases">
        <title>The Genome Sequence of Candida albicans P78048.</title>
        <authorList>
            <consortium name="The Broad Institute Genome Sequencing Platform"/>
            <consortium name="The Broad Institute Genome Sequencing Center for Infectious Disease"/>
            <person name="Cuomo C."/>
            <person name="Bennett R."/>
            <person name="Hirakawa M."/>
            <person name="Noverr M."/>
            <person name="Mitchell A."/>
            <person name="Young S.K."/>
            <person name="Zeng Q."/>
            <person name="Gargeya S."/>
            <person name="Fitzgerald M."/>
            <person name="Abouelleil A."/>
            <person name="Alvarado L."/>
            <person name="Berlin A.M."/>
            <person name="Chapman S.B."/>
            <person name="Dewar J."/>
            <person name="Goldberg J."/>
            <person name="Griggs A."/>
            <person name="Gujja S."/>
            <person name="Hansen M."/>
            <person name="Howarth C."/>
            <person name="Imamovic A."/>
            <person name="Larimer J."/>
            <person name="McCowan C."/>
            <person name="Murphy C."/>
            <person name="Pearson M."/>
            <person name="Priest M."/>
            <person name="Roberts A."/>
            <person name="Saif S."/>
            <person name="Shea T."/>
            <person name="Sykes S."/>
            <person name="Wortman J."/>
            <person name="Nusbaum C."/>
            <person name="Birren B."/>
        </authorList>
    </citation>
    <scope>NUCLEOTIDE SEQUENCE [LARGE SCALE GENOMIC DNA]</scope>
    <source>
        <strain evidence="10 11">P78048</strain>
    </source>
</reference>
<dbReference type="GO" id="GO:0004674">
    <property type="term" value="F:protein serine/threonine kinase activity"/>
    <property type="evidence" value="ECO:0007669"/>
    <property type="project" value="UniProtKB-KW"/>
</dbReference>
<accession>A0AB34PXQ8</accession>
<feature type="compositionally biased region" description="Low complexity" evidence="8">
    <location>
        <begin position="702"/>
        <end position="711"/>
    </location>
</feature>
<dbReference type="CDD" id="cd05574">
    <property type="entry name" value="STKc_phototropin_like"/>
    <property type="match status" value="1"/>
</dbReference>
<dbReference type="Pfam" id="PF00069">
    <property type="entry name" value="Pkinase"/>
    <property type="match status" value="1"/>
</dbReference>
<feature type="compositionally biased region" description="Low complexity" evidence="8">
    <location>
        <begin position="315"/>
        <end position="329"/>
    </location>
</feature>
<feature type="compositionally biased region" description="Polar residues" evidence="8">
    <location>
        <begin position="89"/>
        <end position="111"/>
    </location>
</feature>
<evidence type="ECO:0000256" key="3">
    <source>
        <dbReference type="ARBA" id="ARBA00022527"/>
    </source>
</evidence>
<evidence type="ECO:0000256" key="1">
    <source>
        <dbReference type="ARBA" id="ARBA00009903"/>
    </source>
</evidence>
<evidence type="ECO:0000256" key="6">
    <source>
        <dbReference type="ARBA" id="ARBA00022777"/>
    </source>
</evidence>
<evidence type="ECO:0000259" key="9">
    <source>
        <dbReference type="PROSITE" id="PS50011"/>
    </source>
</evidence>
<feature type="region of interest" description="Disordered" evidence="8">
    <location>
        <begin position="240"/>
        <end position="264"/>
    </location>
</feature>
<keyword evidence="7" id="KW-0067">ATP-binding</keyword>
<evidence type="ECO:0000256" key="8">
    <source>
        <dbReference type="SAM" id="MobiDB-lite"/>
    </source>
</evidence>
<dbReference type="InterPro" id="IPR011009">
    <property type="entry name" value="Kinase-like_dom_sf"/>
</dbReference>
<dbReference type="InterPro" id="IPR000719">
    <property type="entry name" value="Prot_kinase_dom"/>
</dbReference>
<feature type="compositionally biased region" description="Low complexity" evidence="8">
    <location>
        <begin position="53"/>
        <end position="81"/>
    </location>
</feature>
<comment type="caution">
    <text evidence="10">The sequence shown here is derived from an EMBL/GenBank/DDBJ whole genome shotgun (WGS) entry which is preliminary data.</text>
</comment>
<dbReference type="PROSITE" id="PS00108">
    <property type="entry name" value="PROTEIN_KINASE_ST"/>
    <property type="match status" value="1"/>
</dbReference>
<dbReference type="EMBL" id="AJIX01000013">
    <property type="protein sequence ID" value="KGR13857.1"/>
    <property type="molecule type" value="Genomic_DNA"/>
</dbReference>
<feature type="domain" description="Protein kinase" evidence="9">
    <location>
        <begin position="386"/>
        <end position="682"/>
    </location>
</feature>
<feature type="region of interest" description="Disordered" evidence="8">
    <location>
        <begin position="124"/>
        <end position="180"/>
    </location>
</feature>
<proteinExistence type="inferred from homology"/>
<feature type="compositionally biased region" description="Polar residues" evidence="8">
    <location>
        <begin position="26"/>
        <end position="39"/>
    </location>
</feature>
<keyword evidence="5" id="KW-0547">Nucleotide-binding</keyword>
<gene>
    <name evidence="10" type="ORF">MG3_02290</name>
</gene>
<organism evidence="10 11">
    <name type="scientific">Candida albicans P78048</name>
    <dbReference type="NCBI Taxonomy" id="1094989"/>
    <lineage>
        <taxon>Eukaryota</taxon>
        <taxon>Fungi</taxon>
        <taxon>Dikarya</taxon>
        <taxon>Ascomycota</taxon>
        <taxon>Saccharomycotina</taxon>
        <taxon>Pichiomycetes</taxon>
        <taxon>Debaryomycetaceae</taxon>
        <taxon>Candida/Lodderomyces clade</taxon>
        <taxon>Candida</taxon>
    </lineage>
</organism>
<feature type="compositionally biased region" description="Low complexity" evidence="8">
    <location>
        <begin position="8"/>
        <end position="25"/>
    </location>
</feature>
<dbReference type="GO" id="GO:0005524">
    <property type="term" value="F:ATP binding"/>
    <property type="evidence" value="ECO:0007669"/>
    <property type="project" value="UniProtKB-KW"/>
</dbReference>
<dbReference type="InterPro" id="IPR008271">
    <property type="entry name" value="Ser/Thr_kinase_AS"/>
</dbReference>